<reference evidence="1" key="1">
    <citation type="journal article" date="2015" name="Nature">
        <title>Complex archaea that bridge the gap between prokaryotes and eukaryotes.</title>
        <authorList>
            <person name="Spang A."/>
            <person name="Saw J.H."/>
            <person name="Jorgensen S.L."/>
            <person name="Zaremba-Niedzwiedzka K."/>
            <person name="Martijn J."/>
            <person name="Lind A.E."/>
            <person name="van Eijk R."/>
            <person name="Schleper C."/>
            <person name="Guy L."/>
            <person name="Ettema T.J."/>
        </authorList>
    </citation>
    <scope>NUCLEOTIDE SEQUENCE</scope>
</reference>
<sequence length="105" mass="11533">MTNEEIAATLIAAHRLVKSVHDATGMRPDAGHYDITLFGEGSIQFVRSLGARPGAWYAEPRQRCNEISINGVTFKCIETADEEVPYVKGAALEARVDEIIDEATR</sequence>
<name>A0A0F9MC33_9ZZZZ</name>
<comment type="caution">
    <text evidence="1">The sequence shown here is derived from an EMBL/GenBank/DDBJ whole genome shotgun (WGS) entry which is preliminary data.</text>
</comment>
<accession>A0A0F9MC33</accession>
<evidence type="ECO:0000313" key="1">
    <source>
        <dbReference type="EMBL" id="KKN03269.1"/>
    </source>
</evidence>
<proteinExistence type="predicted"/>
<organism evidence="1">
    <name type="scientific">marine sediment metagenome</name>
    <dbReference type="NCBI Taxonomy" id="412755"/>
    <lineage>
        <taxon>unclassified sequences</taxon>
        <taxon>metagenomes</taxon>
        <taxon>ecological metagenomes</taxon>
    </lineage>
</organism>
<dbReference type="EMBL" id="LAZR01005053">
    <property type="protein sequence ID" value="KKN03269.1"/>
    <property type="molecule type" value="Genomic_DNA"/>
</dbReference>
<dbReference type="AlphaFoldDB" id="A0A0F9MC33"/>
<protein>
    <submittedName>
        <fullName evidence="1">Uncharacterized protein</fullName>
    </submittedName>
</protein>
<gene>
    <name evidence="1" type="ORF">LCGC14_1109350</name>
</gene>